<dbReference type="Pfam" id="PF11807">
    <property type="entry name" value="UstYa"/>
    <property type="match status" value="1"/>
</dbReference>
<dbReference type="STRING" id="655827.E9EI28"/>
<reference evidence="3 4" key="1">
    <citation type="journal article" date="2011" name="PLoS Genet.">
        <title>Genome sequencing and comparative transcriptomics of the model entomopathogenic fungi Metarhizium anisopliae and M. acridum.</title>
        <authorList>
            <person name="Gao Q."/>
            <person name="Jin K."/>
            <person name="Ying S.H."/>
            <person name="Zhang Y."/>
            <person name="Xiao G."/>
            <person name="Shang Y."/>
            <person name="Duan Z."/>
            <person name="Hu X."/>
            <person name="Xie X.Q."/>
            <person name="Zhou G."/>
            <person name="Peng G."/>
            <person name="Luo Z."/>
            <person name="Huang W."/>
            <person name="Wang B."/>
            <person name="Fang W."/>
            <person name="Wang S."/>
            <person name="Zhong Y."/>
            <person name="Ma L.J."/>
            <person name="St Leger R.J."/>
            <person name="Zhao G.P."/>
            <person name="Pei Y."/>
            <person name="Feng M.G."/>
            <person name="Xia Y."/>
            <person name="Wang C."/>
        </authorList>
    </citation>
    <scope>NUCLEOTIDE SEQUENCE [LARGE SCALE GENOMIC DNA]</scope>
    <source>
        <strain evidence="3 4">CQMa 102</strain>
    </source>
</reference>
<sequence>MERASRVLSTCSTSYTVFHTRGFNHSEPFPRQHADHCIKILRKSLMCAADVTPMVYLPDEKIKSAYKADFNMRRKCKNFDRIQQWARDHAAAA</sequence>
<dbReference type="Proteomes" id="UP000002499">
    <property type="component" value="Unassembled WGS sequence"/>
</dbReference>
<evidence type="ECO:0000313" key="3">
    <source>
        <dbReference type="EMBL" id="EFY84424.1"/>
    </source>
</evidence>
<dbReference type="AlphaFoldDB" id="E9EI28"/>
<comment type="pathway">
    <text evidence="1">Mycotoxin biosynthesis.</text>
</comment>
<dbReference type="EMBL" id="GL698627">
    <property type="protein sequence ID" value="EFY84424.1"/>
    <property type="molecule type" value="Genomic_DNA"/>
</dbReference>
<dbReference type="OrthoDB" id="3687641at2759"/>
<dbReference type="InterPro" id="IPR021765">
    <property type="entry name" value="UstYa-like"/>
</dbReference>
<dbReference type="PANTHER" id="PTHR33365">
    <property type="entry name" value="YALI0B05434P"/>
    <property type="match status" value="1"/>
</dbReference>
<dbReference type="HOGENOM" id="CLU_042941_7_1_1"/>
<organism evidence="4">
    <name type="scientific">Metarhizium acridum (strain CQMa 102)</name>
    <dbReference type="NCBI Taxonomy" id="655827"/>
    <lineage>
        <taxon>Eukaryota</taxon>
        <taxon>Fungi</taxon>
        <taxon>Dikarya</taxon>
        <taxon>Ascomycota</taxon>
        <taxon>Pezizomycotina</taxon>
        <taxon>Sordariomycetes</taxon>
        <taxon>Hypocreomycetidae</taxon>
        <taxon>Hypocreales</taxon>
        <taxon>Clavicipitaceae</taxon>
        <taxon>Metarhizium</taxon>
    </lineage>
</organism>
<dbReference type="InParanoid" id="E9EI28"/>
<gene>
    <name evidence="3" type="ORF">MAC_09526</name>
</gene>
<dbReference type="PANTHER" id="PTHR33365:SF4">
    <property type="entry name" value="CYCLOCHLOROTINE BIOSYNTHESIS PROTEIN O"/>
    <property type="match status" value="1"/>
</dbReference>
<accession>E9EI28</accession>
<protein>
    <submittedName>
        <fullName evidence="3">Uncharacterized protein</fullName>
    </submittedName>
</protein>
<name>E9EI28_METAQ</name>
<dbReference type="GO" id="GO:0043386">
    <property type="term" value="P:mycotoxin biosynthetic process"/>
    <property type="evidence" value="ECO:0007669"/>
    <property type="project" value="InterPro"/>
</dbReference>
<keyword evidence="4" id="KW-1185">Reference proteome</keyword>
<comment type="similarity">
    <text evidence="2">Belongs to the ustYa family.</text>
</comment>
<evidence type="ECO:0000256" key="1">
    <source>
        <dbReference type="ARBA" id="ARBA00004685"/>
    </source>
</evidence>
<proteinExistence type="inferred from homology"/>
<evidence type="ECO:0000256" key="2">
    <source>
        <dbReference type="ARBA" id="ARBA00035112"/>
    </source>
</evidence>
<evidence type="ECO:0000313" key="4">
    <source>
        <dbReference type="Proteomes" id="UP000002499"/>
    </source>
</evidence>